<proteinExistence type="predicted"/>
<evidence type="ECO:0000256" key="1">
    <source>
        <dbReference type="SAM" id="MobiDB-lite"/>
    </source>
</evidence>
<feature type="compositionally biased region" description="Low complexity" evidence="1">
    <location>
        <begin position="116"/>
        <end position="130"/>
    </location>
</feature>
<dbReference type="AlphaFoldDB" id="A0A6A3IM60"/>
<dbReference type="Proteomes" id="UP000460718">
    <property type="component" value="Unassembled WGS sequence"/>
</dbReference>
<sequence length="228" mass="24477">MSTYHKGRFNLPDIIPLVRLPVLASVTRVELAAETQEELTGPPAKRRRLSFTAGGVGSGVVVEQTPVGMGGPVSKPRSEPPVAAALAVDPLSPVCAPQQEGNTLLSEDHERDSSDSEGAGESGEVVASGEPVERSGDSVGERLSSPSSDEDDDEESGAGTSFRRSTRIRRPNARLFDYVVELPESLVIQAMHAVMNPTSVNEALEAPDADQWIEALYKEFRELLRNNT</sequence>
<protein>
    <submittedName>
        <fullName evidence="2">Uncharacterized protein</fullName>
    </submittedName>
</protein>
<accession>A0A6A3IM60</accession>
<evidence type="ECO:0000313" key="3">
    <source>
        <dbReference type="Proteomes" id="UP000460718"/>
    </source>
</evidence>
<reference evidence="2 3" key="1">
    <citation type="submission" date="2018-09" db="EMBL/GenBank/DDBJ databases">
        <title>Genomic investigation of the strawberry pathogen Phytophthora fragariae indicates pathogenicity is determined by transcriptional variation in three key races.</title>
        <authorList>
            <person name="Adams T.M."/>
            <person name="Armitage A.D."/>
            <person name="Sobczyk M.K."/>
            <person name="Bates H.J."/>
            <person name="Dunwell J.M."/>
            <person name="Nellist C.F."/>
            <person name="Harrison R.J."/>
        </authorList>
    </citation>
    <scope>NUCLEOTIDE SEQUENCE [LARGE SCALE GENOMIC DNA]</scope>
    <source>
        <strain evidence="2 3">SCRP245</strain>
    </source>
</reference>
<dbReference type="EMBL" id="QXFW01002229">
    <property type="protein sequence ID" value="KAE8980663.1"/>
    <property type="molecule type" value="Genomic_DNA"/>
</dbReference>
<evidence type="ECO:0000313" key="2">
    <source>
        <dbReference type="EMBL" id="KAE8980663.1"/>
    </source>
</evidence>
<gene>
    <name evidence="2" type="ORF">PF011_g22345</name>
</gene>
<name>A0A6A3IM60_9STRA</name>
<feature type="region of interest" description="Disordered" evidence="1">
    <location>
        <begin position="62"/>
        <end position="81"/>
    </location>
</feature>
<comment type="caution">
    <text evidence="2">The sequence shown here is derived from an EMBL/GenBank/DDBJ whole genome shotgun (WGS) entry which is preliminary data.</text>
</comment>
<organism evidence="2 3">
    <name type="scientific">Phytophthora fragariae</name>
    <dbReference type="NCBI Taxonomy" id="53985"/>
    <lineage>
        <taxon>Eukaryota</taxon>
        <taxon>Sar</taxon>
        <taxon>Stramenopiles</taxon>
        <taxon>Oomycota</taxon>
        <taxon>Peronosporomycetes</taxon>
        <taxon>Peronosporales</taxon>
        <taxon>Peronosporaceae</taxon>
        <taxon>Phytophthora</taxon>
    </lineage>
</organism>
<feature type="compositionally biased region" description="Basic and acidic residues" evidence="1">
    <location>
        <begin position="131"/>
        <end position="140"/>
    </location>
</feature>
<feature type="region of interest" description="Disordered" evidence="1">
    <location>
        <begin position="104"/>
        <end position="165"/>
    </location>
</feature>